<dbReference type="EMBL" id="JAECVW010000005">
    <property type="protein sequence ID" value="MBH8595628.1"/>
    <property type="molecule type" value="Genomic_DNA"/>
</dbReference>
<dbReference type="Gene3D" id="1.10.287.1080">
    <property type="entry name" value="MazG-like"/>
    <property type="match status" value="1"/>
</dbReference>
<evidence type="ECO:0000313" key="1">
    <source>
        <dbReference type="EMBL" id="MBH8595628.1"/>
    </source>
</evidence>
<proteinExistence type="predicted"/>
<dbReference type="AlphaFoldDB" id="A0A8I1A725"/>
<evidence type="ECO:0000313" key="2">
    <source>
        <dbReference type="Proteomes" id="UP000633619"/>
    </source>
</evidence>
<name>A0A8I1A725_THEIN</name>
<reference evidence="1 2" key="1">
    <citation type="submission" date="2020-12" db="EMBL/GenBank/DDBJ databases">
        <title>WGS of Thermoactinomyces spp.</title>
        <authorList>
            <person name="Cheng K."/>
        </authorList>
    </citation>
    <scope>NUCLEOTIDE SEQUENCE [LARGE SCALE GENOMIC DNA]</scope>
    <source>
        <strain evidence="2">CICC 10671\DSM 43846</strain>
    </source>
</reference>
<gene>
    <name evidence="1" type="ORF">I8U20_09830</name>
</gene>
<sequence>MSENPFSSFQEQVDELLIRHRSFLDVTSKFQESGTRINRSLTKAVTECGCIRIDAQKQPYPTDAPRGEWRKHFKTHLSGRLCEQCLETVQTEIGKNLFYLTALCNLLEISLPEVMEKESKKLTTLGVFNLR</sequence>
<accession>A0A8I1A725</accession>
<dbReference type="RefSeq" id="WP_181732393.1">
    <property type="nucleotide sequence ID" value="NZ_JACEIR010000007.1"/>
</dbReference>
<keyword evidence="2" id="KW-1185">Reference proteome</keyword>
<dbReference type="Proteomes" id="UP000633619">
    <property type="component" value="Unassembled WGS sequence"/>
</dbReference>
<organism evidence="1 2">
    <name type="scientific">Thermoactinomyces intermedius</name>
    <dbReference type="NCBI Taxonomy" id="2024"/>
    <lineage>
        <taxon>Bacteria</taxon>
        <taxon>Bacillati</taxon>
        <taxon>Bacillota</taxon>
        <taxon>Bacilli</taxon>
        <taxon>Bacillales</taxon>
        <taxon>Thermoactinomycetaceae</taxon>
        <taxon>Thermoactinomyces</taxon>
    </lineage>
</organism>
<protein>
    <submittedName>
        <fullName evidence="1">DUF1573 domain-containing protein</fullName>
    </submittedName>
</protein>
<comment type="caution">
    <text evidence="1">The sequence shown here is derived from an EMBL/GenBank/DDBJ whole genome shotgun (WGS) entry which is preliminary data.</text>
</comment>